<keyword evidence="13 17" id="KW-0067">ATP-binding</keyword>
<dbReference type="InterPro" id="IPR011009">
    <property type="entry name" value="Kinase-like_dom_sf"/>
</dbReference>
<dbReference type="PROSITE" id="PS50003">
    <property type="entry name" value="PH_DOMAIN"/>
    <property type="match status" value="1"/>
</dbReference>
<dbReference type="Pfam" id="PF00069">
    <property type="entry name" value="Pkinase"/>
    <property type="match status" value="1"/>
</dbReference>
<dbReference type="FunFam" id="2.30.29.30:FF:000081">
    <property type="entry name" value="Citron rho-interacting serine/threonine kinase"/>
    <property type="match status" value="1"/>
</dbReference>
<keyword evidence="12" id="KW-0862">Zinc</keyword>
<dbReference type="PANTHER" id="PTHR22988:SF71">
    <property type="entry name" value="CITRON RHO-INTERACTING KINASE"/>
    <property type="match status" value="1"/>
</dbReference>
<evidence type="ECO:0000256" key="16">
    <source>
        <dbReference type="ARBA" id="ARBA00048679"/>
    </source>
</evidence>
<protein>
    <recommendedName>
        <fullName evidence="3">non-specific serine/threonine protein kinase</fullName>
        <ecNumber evidence="3">2.7.11.1</ecNumber>
    </recommendedName>
</protein>
<evidence type="ECO:0000259" key="23">
    <source>
        <dbReference type="PROSITE" id="PS50219"/>
    </source>
</evidence>
<evidence type="ECO:0000256" key="10">
    <source>
        <dbReference type="ARBA" id="ARBA00022771"/>
    </source>
</evidence>
<proteinExistence type="predicted"/>
<dbReference type="Gene3D" id="3.30.60.20">
    <property type="match status" value="1"/>
</dbReference>
<dbReference type="SMART" id="SM00036">
    <property type="entry name" value="CNH"/>
    <property type="match status" value="1"/>
</dbReference>
<dbReference type="SUPFAM" id="SSF50729">
    <property type="entry name" value="PH domain-like"/>
    <property type="match status" value="1"/>
</dbReference>
<dbReference type="eggNOG" id="KOG0976">
    <property type="taxonomic scope" value="Eukaryota"/>
</dbReference>
<evidence type="ECO:0000256" key="17">
    <source>
        <dbReference type="PROSITE-ProRule" id="PRU10141"/>
    </source>
</evidence>
<evidence type="ECO:0000256" key="1">
    <source>
        <dbReference type="ARBA" id="ARBA00001946"/>
    </source>
</evidence>
<feature type="domain" description="Phorbol-ester/DAG-type" evidence="22">
    <location>
        <begin position="1375"/>
        <end position="1424"/>
    </location>
</feature>
<evidence type="ECO:0000313" key="26">
    <source>
        <dbReference type="Proteomes" id="UP000000305"/>
    </source>
</evidence>
<feature type="domain" description="CNH" evidence="23">
    <location>
        <begin position="1597"/>
        <end position="1886"/>
    </location>
</feature>
<keyword evidence="7" id="KW-0808">Transferase</keyword>
<evidence type="ECO:0000256" key="13">
    <source>
        <dbReference type="ARBA" id="ARBA00022840"/>
    </source>
</evidence>
<dbReference type="EC" id="2.7.11.1" evidence="3"/>
<evidence type="ECO:0000256" key="5">
    <source>
        <dbReference type="ARBA" id="ARBA00022527"/>
    </source>
</evidence>
<keyword evidence="14 18" id="KW-0175">Coiled coil</keyword>
<feature type="domain" description="Protein kinase" evidence="21">
    <location>
        <begin position="87"/>
        <end position="351"/>
    </location>
</feature>
<feature type="region of interest" description="Disordered" evidence="19">
    <location>
        <begin position="1304"/>
        <end position="1368"/>
    </location>
</feature>
<dbReference type="GO" id="GO:0000281">
    <property type="term" value="P:mitotic cytokinesis"/>
    <property type="evidence" value="ECO:0007669"/>
    <property type="project" value="InterPro"/>
</dbReference>
<evidence type="ECO:0000259" key="20">
    <source>
        <dbReference type="PROSITE" id="PS50003"/>
    </source>
</evidence>
<dbReference type="InterPro" id="IPR008271">
    <property type="entry name" value="Ser/Thr_kinase_AS"/>
</dbReference>
<dbReference type="InterPro" id="IPR000961">
    <property type="entry name" value="AGC-kinase_C"/>
</dbReference>
<dbReference type="FunCoup" id="E9HJU7">
    <property type="interactions" value="58"/>
</dbReference>
<evidence type="ECO:0000256" key="2">
    <source>
        <dbReference type="ARBA" id="ARBA00004496"/>
    </source>
</evidence>
<evidence type="ECO:0000259" key="22">
    <source>
        <dbReference type="PROSITE" id="PS50081"/>
    </source>
</evidence>
<evidence type="ECO:0000256" key="14">
    <source>
        <dbReference type="ARBA" id="ARBA00023054"/>
    </source>
</evidence>
<dbReference type="InParanoid" id="E9HJU7"/>
<dbReference type="STRING" id="6669.E9HJU7"/>
<keyword evidence="4" id="KW-0963">Cytoplasm</keyword>
<feature type="coiled-coil region" evidence="18">
    <location>
        <begin position="700"/>
        <end position="727"/>
    </location>
</feature>
<keyword evidence="26" id="KW-1185">Reference proteome</keyword>
<dbReference type="Gene3D" id="1.10.510.10">
    <property type="entry name" value="Transferase(Phosphotransferase) domain 1"/>
    <property type="match status" value="1"/>
</dbReference>
<dbReference type="FunFam" id="1.10.510.10:FF:000751">
    <property type="entry name" value="Non-specific serine/threonine protein kinase"/>
    <property type="match status" value="1"/>
</dbReference>
<evidence type="ECO:0000256" key="7">
    <source>
        <dbReference type="ARBA" id="ARBA00022679"/>
    </source>
</evidence>
<evidence type="ECO:0000259" key="24">
    <source>
        <dbReference type="PROSITE" id="PS51285"/>
    </source>
</evidence>
<dbReference type="InterPro" id="IPR017441">
    <property type="entry name" value="Protein_kinase_ATP_BS"/>
</dbReference>
<dbReference type="InterPro" id="IPR046349">
    <property type="entry name" value="C1-like_sf"/>
</dbReference>
<dbReference type="PhylomeDB" id="E9HJU7"/>
<dbReference type="InterPro" id="IPR001180">
    <property type="entry name" value="CNH_dom"/>
</dbReference>
<dbReference type="GO" id="GO:0004674">
    <property type="term" value="F:protein serine/threonine kinase activity"/>
    <property type="evidence" value="ECO:0000318"/>
    <property type="project" value="GO_Central"/>
</dbReference>
<dbReference type="EMBL" id="GL732664">
    <property type="protein sequence ID" value="EFX67999.1"/>
    <property type="molecule type" value="Genomic_DNA"/>
</dbReference>
<gene>
    <name evidence="25" type="ORF">DAPPUDRAFT_229061</name>
</gene>
<dbReference type="InterPro" id="IPR011993">
    <property type="entry name" value="PH-like_dom_sf"/>
</dbReference>
<keyword evidence="6" id="KW-0597">Phosphoprotein</keyword>
<dbReference type="GO" id="GO:0005856">
    <property type="term" value="C:cytoskeleton"/>
    <property type="evidence" value="ECO:0000318"/>
    <property type="project" value="GO_Central"/>
</dbReference>
<dbReference type="Pfam" id="PF00780">
    <property type="entry name" value="CNH"/>
    <property type="match status" value="1"/>
</dbReference>
<dbReference type="Proteomes" id="UP000000305">
    <property type="component" value="Unassembled WGS sequence"/>
</dbReference>
<evidence type="ECO:0000256" key="15">
    <source>
        <dbReference type="ARBA" id="ARBA00047899"/>
    </source>
</evidence>
<dbReference type="PROSITE" id="PS00107">
    <property type="entry name" value="PROTEIN_KINASE_ATP"/>
    <property type="match status" value="1"/>
</dbReference>
<dbReference type="PANTHER" id="PTHR22988">
    <property type="entry name" value="MYOTONIC DYSTROPHY S/T KINASE-RELATED"/>
    <property type="match status" value="1"/>
</dbReference>
<evidence type="ECO:0000256" key="8">
    <source>
        <dbReference type="ARBA" id="ARBA00022723"/>
    </source>
</evidence>
<dbReference type="PROSITE" id="PS50219">
    <property type="entry name" value="CNH"/>
    <property type="match status" value="1"/>
</dbReference>
<dbReference type="InterPro" id="IPR057529">
    <property type="entry name" value="MRCK/ROCK_PH"/>
</dbReference>
<dbReference type="Gene3D" id="3.30.200.20">
    <property type="entry name" value="Phosphorylase Kinase, domain 1"/>
    <property type="match status" value="1"/>
</dbReference>
<dbReference type="FunFam" id="3.30.200.20:FF:000017">
    <property type="entry name" value="Non-specific serine/threonine protein kinase"/>
    <property type="match status" value="1"/>
</dbReference>
<feature type="coiled-coil region" evidence="18">
    <location>
        <begin position="753"/>
        <end position="1091"/>
    </location>
</feature>
<feature type="compositionally biased region" description="Low complexity" evidence="19">
    <location>
        <begin position="1347"/>
        <end position="1368"/>
    </location>
</feature>
<dbReference type="PROSITE" id="PS50081">
    <property type="entry name" value="ZF_DAG_PE_2"/>
    <property type="match status" value="1"/>
</dbReference>
<dbReference type="GO" id="GO:0005737">
    <property type="term" value="C:cytoplasm"/>
    <property type="evidence" value="ECO:0000318"/>
    <property type="project" value="GO_Central"/>
</dbReference>
<comment type="subcellular location">
    <subcellularLocation>
        <location evidence="2">Cytoplasm</location>
    </subcellularLocation>
</comment>
<dbReference type="Pfam" id="PF25346">
    <property type="entry name" value="PH_MRCK"/>
    <property type="match status" value="1"/>
</dbReference>
<evidence type="ECO:0000256" key="11">
    <source>
        <dbReference type="ARBA" id="ARBA00022777"/>
    </source>
</evidence>
<feature type="coiled-coil region" evidence="18">
    <location>
        <begin position="625"/>
        <end position="652"/>
    </location>
</feature>
<keyword evidence="10" id="KW-0863">Zinc-finger</keyword>
<dbReference type="InterPro" id="IPR050839">
    <property type="entry name" value="Rho-assoc_Ser/Thr_Kinase"/>
</dbReference>
<dbReference type="CDD" id="cd20814">
    <property type="entry name" value="CRIK"/>
    <property type="match status" value="1"/>
</dbReference>
<feature type="binding site" evidence="17">
    <location>
        <position position="120"/>
    </location>
    <ligand>
        <name>ATP</name>
        <dbReference type="ChEBI" id="CHEBI:30616"/>
    </ligand>
</feature>
<dbReference type="HOGENOM" id="CLU_000288_140_2_1"/>
<feature type="region of interest" description="Disordered" evidence="19">
    <location>
        <begin position="1967"/>
        <end position="2009"/>
    </location>
</feature>
<dbReference type="SMART" id="SM00133">
    <property type="entry name" value="S_TK_X"/>
    <property type="match status" value="1"/>
</dbReference>
<evidence type="ECO:0000256" key="6">
    <source>
        <dbReference type="ARBA" id="ARBA00022553"/>
    </source>
</evidence>
<accession>E9HJU7</accession>
<evidence type="ECO:0000256" key="18">
    <source>
        <dbReference type="SAM" id="Coils"/>
    </source>
</evidence>
<comment type="catalytic activity">
    <reaction evidence="15">
        <text>L-threonyl-[protein] + ATP = O-phospho-L-threonyl-[protein] + ADP + H(+)</text>
        <dbReference type="Rhea" id="RHEA:46608"/>
        <dbReference type="Rhea" id="RHEA-COMP:11060"/>
        <dbReference type="Rhea" id="RHEA-COMP:11605"/>
        <dbReference type="ChEBI" id="CHEBI:15378"/>
        <dbReference type="ChEBI" id="CHEBI:30013"/>
        <dbReference type="ChEBI" id="CHEBI:30616"/>
        <dbReference type="ChEBI" id="CHEBI:61977"/>
        <dbReference type="ChEBI" id="CHEBI:456216"/>
        <dbReference type="EC" id="2.7.11.1"/>
    </reaction>
</comment>
<feature type="domain" description="PH" evidence="20">
    <location>
        <begin position="1454"/>
        <end position="1573"/>
    </location>
</feature>
<dbReference type="PROSITE" id="PS00479">
    <property type="entry name" value="ZF_DAG_PE_1"/>
    <property type="match status" value="1"/>
</dbReference>
<comment type="catalytic activity">
    <reaction evidence="16">
        <text>L-seryl-[protein] + ATP = O-phospho-L-seryl-[protein] + ADP + H(+)</text>
        <dbReference type="Rhea" id="RHEA:17989"/>
        <dbReference type="Rhea" id="RHEA-COMP:9863"/>
        <dbReference type="Rhea" id="RHEA-COMP:11604"/>
        <dbReference type="ChEBI" id="CHEBI:15378"/>
        <dbReference type="ChEBI" id="CHEBI:29999"/>
        <dbReference type="ChEBI" id="CHEBI:30616"/>
        <dbReference type="ChEBI" id="CHEBI:83421"/>
        <dbReference type="ChEBI" id="CHEBI:456216"/>
        <dbReference type="EC" id="2.7.11.1"/>
    </reaction>
</comment>
<keyword evidence="8" id="KW-0479">Metal-binding</keyword>
<organism evidence="25 26">
    <name type="scientific">Daphnia pulex</name>
    <name type="common">Water flea</name>
    <dbReference type="NCBI Taxonomy" id="6669"/>
    <lineage>
        <taxon>Eukaryota</taxon>
        <taxon>Metazoa</taxon>
        <taxon>Ecdysozoa</taxon>
        <taxon>Arthropoda</taxon>
        <taxon>Crustacea</taxon>
        <taxon>Branchiopoda</taxon>
        <taxon>Diplostraca</taxon>
        <taxon>Cladocera</taxon>
        <taxon>Anomopoda</taxon>
        <taxon>Daphniidae</taxon>
        <taxon>Daphnia</taxon>
    </lineage>
</organism>
<dbReference type="InterPro" id="IPR037708">
    <property type="entry name" value="CRIK_dom"/>
</dbReference>
<comment type="cofactor">
    <cofactor evidence="1">
        <name>Mg(2+)</name>
        <dbReference type="ChEBI" id="CHEBI:18420"/>
    </cofactor>
</comment>
<dbReference type="Gene3D" id="2.30.29.30">
    <property type="entry name" value="Pleckstrin-homology domain (PH domain)/Phosphotyrosine-binding domain (PTB)"/>
    <property type="match status" value="1"/>
</dbReference>
<dbReference type="PROSITE" id="PS00108">
    <property type="entry name" value="PROTEIN_KINASE_ST"/>
    <property type="match status" value="1"/>
</dbReference>
<dbReference type="InterPro" id="IPR001849">
    <property type="entry name" value="PH_domain"/>
</dbReference>
<keyword evidence="5" id="KW-0723">Serine/threonine-protein kinase</keyword>
<dbReference type="eggNOG" id="KOG0612">
    <property type="taxonomic scope" value="Eukaryota"/>
</dbReference>
<dbReference type="InterPro" id="IPR002219">
    <property type="entry name" value="PKC_DAG/PE"/>
</dbReference>
<dbReference type="GO" id="GO:0008270">
    <property type="term" value="F:zinc ion binding"/>
    <property type="evidence" value="ECO:0007669"/>
    <property type="project" value="UniProtKB-KW"/>
</dbReference>
<dbReference type="KEGG" id="dpx:DAPPUDRAFT_229061"/>
<dbReference type="SUPFAM" id="SSF56112">
    <property type="entry name" value="Protein kinase-like (PK-like)"/>
    <property type="match status" value="1"/>
</dbReference>
<dbReference type="PROSITE" id="PS51285">
    <property type="entry name" value="AGC_KINASE_CTER"/>
    <property type="match status" value="1"/>
</dbReference>
<feature type="domain" description="AGC-kinase C-terminal" evidence="24">
    <location>
        <begin position="352"/>
        <end position="423"/>
    </location>
</feature>
<dbReference type="GO" id="GO:0031032">
    <property type="term" value="P:actomyosin structure organization"/>
    <property type="evidence" value="ECO:0000318"/>
    <property type="project" value="GO_Central"/>
</dbReference>
<dbReference type="GO" id="GO:0005524">
    <property type="term" value="F:ATP binding"/>
    <property type="evidence" value="ECO:0007669"/>
    <property type="project" value="UniProtKB-UniRule"/>
</dbReference>
<dbReference type="SUPFAM" id="SSF57889">
    <property type="entry name" value="Cysteine-rich domain"/>
    <property type="match status" value="1"/>
</dbReference>
<dbReference type="InterPro" id="IPR000719">
    <property type="entry name" value="Prot_kinase_dom"/>
</dbReference>
<dbReference type="OrthoDB" id="5919042at2759"/>
<name>E9HJU7_DAPPU</name>
<dbReference type="PROSITE" id="PS50011">
    <property type="entry name" value="PROTEIN_KINASE_DOM"/>
    <property type="match status" value="1"/>
</dbReference>
<sequence>MTTPSTEPICVRNSLLQHILLGRRNLFDGDKDQRQLTKDGLIDALLVLYDECSTDITRKDIHTVNFVDRYQPVVTKLRKLRVNVADFELKKVIGRGHFGEVHLVKEKQTGDVYAMKIIKKSDTLAKQSISFYEEEKDIMAKAKSEWLTFLHCSFQDQENLYFVMEFHPGGDLLSLLSRREGILAEDEVRFYLAEMVLALHTLHSMGYVHRDIKPENVLLDRLGHIKLADFGSAAKLDSSGLVRNEIAIGTPEYIAPEILLSMNNVGHFAGGYGIECDYWSLGIMAYEMVHETTPFGAETMTTTYGNIMNFKSSFKFASKVVSPEFTSLISGLISSAETRLGYQKLIQHPFFASIDWNALREKSPPYVPVITGLDDTSNFDEFDNDYVKPHSTINLKNTQLGSGRNLPFIGFTHIKEGSLVSQAEQPPSLIEYKKRIGELESELNSKTKEISELRKQKIQHEHESKQWNRDLLDQKIVRLEQQRDTLEKQLARAQRDADNNRRILDLEQSQRKENEARVVEMVAEMKKNWEKIVKKKENEMENQIQVWKQAHSDTKNLADEKCELLKTALETVTKLERDCDNLKAKAEKYKELAARGHRMGEKRASMCIQQTTPSNEALIQTQHQLERERAVKSELMKKIQELEDGFRKSEAEYNKRLEAEERQWISQSNERESEYLEKISYLEEKIIKEKENRIKVDNSMKELESSLKITLTECQKLKERTDQLQRSLDDTLQWKTGFETSFSIREGELESRVKQLETDLRSAADMRLELQKQVAEISHRETVHLQKYEIIVVDMREAVERLEQKNQDLVVQLSSHESTLSSNQSVSPELEESKQKILFLEGQVTKLEQQLERSRENLTLEREKSRQAQSDLWKKEKELSDAKIDLRIANRENKTSETEISKLKEGSKLWEEKLKAKEEEIESMRKEVTMAKSELTGIQQLLTEKEKTLTDNEKNLEQANKTASAARELRRELQFVKDEMSINQRLKSTLESEVQRAEERISRFVEEKKEMEKLLQEEKKKVEESEKNLNILKETMILMDEQLQDFDNIVKGVDTKQAEFDKEKSNLSQEVERLKQEVRKAKQQVNEEKSLKLFTESKLRNVESRLNSCESDTESRISQLQKQNSEYATTINQLNEQVGELDQQLADSDMSLNSLERKVAILAEDNVKLQEESSALRTQLISVKNSNVVLSEGLEQAISKAESYKNDIIRLEAQIDTTRVMHKERELKYDSTIAQQTKLIDFLQTKAEQPKKKSTFTDKIFGSHKKENQPSIPLAYRELESNLEKKTTQCRVLTEQLNKCRAELATVKSESSSRSSKDLTKTPTAGNDKFRNEMSTPSIPHRALSRLTQSPGTQQSSPSTSSTGLASQRMHHNIPHRLKSQIVMRATNCAVCLDSIHFGRQVSVCHDCGASAHAKCAPHLPSTCGLPVGLAEHFGSVLGQETSTHQGEIPTESSLHMKSWVKIPKPGKATCWERKFMKLVGSKLCIYDHEPSSDSIQPTDSFDLQPTDGSSVAIHSAVAQSDVFATAKTDVPYMFMVESVPLTTCWPGRTLLVLALSFQHKKAWVSALEAVTQRESNRQSAIQAHRKPKLVLRLENPLDVNCVVPISEGVLLIGTKEGLFSYRLQGNRKDLVKIEGVTNVQQIVLVPKLSAVLMIVGDERQLVLTELRVLQSCAETIQSAQPTLEVEIVPNCEDCHLFDISKLEKEEIFLCAATQDRVKLFKWNSNNSAFILRKELIVSETCSCIYFTEHSVLVGCDRFYEVDLGNYAAEEFLDASDASLAYVVFGLKQIHSFPVAILDVTSRRGETEFLLCYHEFGIFVDGYGRRSRKEDVKWTRLPLAFAYRGPYLFVLHFNSVEVMRLTSTAFRGQPKTEQPASPNDSEISLESLAPPPSVFIEMPSPRYLGPAPQPGSNYFFSNDNKVMDIIQLEAPVVLGETEGAQPVHLDDISFSGSEFSITPSIAKILDQPDDSSECSSIGGSSNNMLPFKRIPSATESNTRNKRVKFESDL</sequence>
<dbReference type="OMA" id="EGETHQK"/>
<evidence type="ECO:0000256" key="4">
    <source>
        <dbReference type="ARBA" id="ARBA00022490"/>
    </source>
</evidence>
<evidence type="ECO:0000256" key="19">
    <source>
        <dbReference type="SAM" id="MobiDB-lite"/>
    </source>
</evidence>
<dbReference type="SMART" id="SM00109">
    <property type="entry name" value="C1"/>
    <property type="match status" value="1"/>
</dbReference>
<reference evidence="25 26" key="1">
    <citation type="journal article" date="2011" name="Science">
        <title>The ecoresponsive genome of Daphnia pulex.</title>
        <authorList>
            <person name="Colbourne J.K."/>
            <person name="Pfrender M.E."/>
            <person name="Gilbert D."/>
            <person name="Thomas W.K."/>
            <person name="Tucker A."/>
            <person name="Oakley T.H."/>
            <person name="Tokishita S."/>
            <person name="Aerts A."/>
            <person name="Arnold G.J."/>
            <person name="Basu M.K."/>
            <person name="Bauer D.J."/>
            <person name="Caceres C.E."/>
            <person name="Carmel L."/>
            <person name="Casola C."/>
            <person name="Choi J.H."/>
            <person name="Detter J.C."/>
            <person name="Dong Q."/>
            <person name="Dusheyko S."/>
            <person name="Eads B.D."/>
            <person name="Frohlich T."/>
            <person name="Geiler-Samerotte K.A."/>
            <person name="Gerlach D."/>
            <person name="Hatcher P."/>
            <person name="Jogdeo S."/>
            <person name="Krijgsveld J."/>
            <person name="Kriventseva E.V."/>
            <person name="Kultz D."/>
            <person name="Laforsch C."/>
            <person name="Lindquist E."/>
            <person name="Lopez J."/>
            <person name="Manak J.R."/>
            <person name="Muller J."/>
            <person name="Pangilinan J."/>
            <person name="Patwardhan R.P."/>
            <person name="Pitluck S."/>
            <person name="Pritham E.J."/>
            <person name="Rechtsteiner A."/>
            <person name="Rho M."/>
            <person name="Rogozin I.B."/>
            <person name="Sakarya O."/>
            <person name="Salamov A."/>
            <person name="Schaack S."/>
            <person name="Shapiro H."/>
            <person name="Shiga Y."/>
            <person name="Skalitzky C."/>
            <person name="Smith Z."/>
            <person name="Souvorov A."/>
            <person name="Sung W."/>
            <person name="Tang Z."/>
            <person name="Tsuchiya D."/>
            <person name="Tu H."/>
            <person name="Vos H."/>
            <person name="Wang M."/>
            <person name="Wolf Y.I."/>
            <person name="Yamagata H."/>
            <person name="Yamada T."/>
            <person name="Ye Y."/>
            <person name="Shaw J.R."/>
            <person name="Andrews J."/>
            <person name="Crease T.J."/>
            <person name="Tang H."/>
            <person name="Lucas S.M."/>
            <person name="Robertson H.M."/>
            <person name="Bork P."/>
            <person name="Koonin E.V."/>
            <person name="Zdobnov E.M."/>
            <person name="Grigoriev I.V."/>
            <person name="Lynch M."/>
            <person name="Boore J.L."/>
        </authorList>
    </citation>
    <scope>NUCLEOTIDE SEQUENCE [LARGE SCALE GENOMIC DNA]</scope>
</reference>
<keyword evidence="11" id="KW-0418">Kinase</keyword>
<dbReference type="SMART" id="SM00220">
    <property type="entry name" value="S_TKc"/>
    <property type="match status" value="1"/>
</dbReference>
<feature type="coiled-coil region" evidence="18">
    <location>
        <begin position="429"/>
        <end position="592"/>
    </location>
</feature>
<evidence type="ECO:0000256" key="12">
    <source>
        <dbReference type="ARBA" id="ARBA00022833"/>
    </source>
</evidence>
<dbReference type="CDD" id="cd05601">
    <property type="entry name" value="STKc_CRIK"/>
    <property type="match status" value="1"/>
</dbReference>
<feature type="coiled-coil region" evidence="18">
    <location>
        <begin position="1117"/>
        <end position="1214"/>
    </location>
</feature>
<dbReference type="GO" id="GO:0032956">
    <property type="term" value="P:regulation of actin cytoskeleton organization"/>
    <property type="evidence" value="ECO:0000318"/>
    <property type="project" value="GO_Central"/>
</dbReference>
<evidence type="ECO:0000259" key="21">
    <source>
        <dbReference type="PROSITE" id="PS50011"/>
    </source>
</evidence>
<keyword evidence="9 17" id="KW-0547">Nucleotide-binding</keyword>
<evidence type="ECO:0000256" key="3">
    <source>
        <dbReference type="ARBA" id="ARBA00012513"/>
    </source>
</evidence>
<evidence type="ECO:0000256" key="9">
    <source>
        <dbReference type="ARBA" id="ARBA00022741"/>
    </source>
</evidence>
<evidence type="ECO:0000313" key="25">
    <source>
        <dbReference type="EMBL" id="EFX67999.1"/>
    </source>
</evidence>